<dbReference type="CDD" id="cd03258">
    <property type="entry name" value="ABC_MetN_methionine_transporter"/>
    <property type="match status" value="1"/>
</dbReference>
<keyword evidence="6" id="KW-1003">Cell membrane</keyword>
<dbReference type="InterPro" id="IPR018449">
    <property type="entry name" value="NIL_domain"/>
</dbReference>
<dbReference type="InterPro" id="IPR045865">
    <property type="entry name" value="ACT-like_dom_sf"/>
</dbReference>
<keyword evidence="8 13" id="KW-0067">ATP-binding</keyword>
<keyword evidence="14" id="KW-1185">Reference proteome</keyword>
<keyword evidence="10" id="KW-0029">Amino-acid transport</keyword>
<dbReference type="AlphaFoldDB" id="A0A1X0WIM7"/>
<dbReference type="GO" id="GO:0016887">
    <property type="term" value="F:ATP hydrolysis activity"/>
    <property type="evidence" value="ECO:0007669"/>
    <property type="project" value="InterPro"/>
</dbReference>
<dbReference type="RefSeq" id="WP_084912036.1">
    <property type="nucleotide sequence ID" value="NZ_CAUQAZ010000062.1"/>
</dbReference>
<organism evidence="13 14">
    <name type="scientific">Rouxiella badensis</name>
    <dbReference type="NCBI Taxonomy" id="1646377"/>
    <lineage>
        <taxon>Bacteria</taxon>
        <taxon>Pseudomonadati</taxon>
        <taxon>Pseudomonadota</taxon>
        <taxon>Gammaproteobacteria</taxon>
        <taxon>Enterobacterales</taxon>
        <taxon>Yersiniaceae</taxon>
        <taxon>Rouxiella</taxon>
    </lineage>
</organism>
<protein>
    <recommendedName>
        <fullName evidence="4">Cell division ATP-binding protein FtsE</fullName>
    </recommendedName>
</protein>
<dbReference type="FunFam" id="3.40.50.300:FF:000056">
    <property type="entry name" value="Cell division ATP-binding protein FtsE"/>
    <property type="match status" value="1"/>
</dbReference>
<dbReference type="InterPro" id="IPR041701">
    <property type="entry name" value="MetN_ABC"/>
</dbReference>
<evidence type="ECO:0000313" key="14">
    <source>
        <dbReference type="Proteomes" id="UP000192536"/>
    </source>
</evidence>
<evidence type="ECO:0000256" key="1">
    <source>
        <dbReference type="ARBA" id="ARBA00002579"/>
    </source>
</evidence>
<dbReference type="InterPro" id="IPR027417">
    <property type="entry name" value="P-loop_NTPase"/>
</dbReference>
<dbReference type="PROSITE" id="PS50893">
    <property type="entry name" value="ABC_TRANSPORTER_2"/>
    <property type="match status" value="1"/>
</dbReference>
<dbReference type="SMART" id="SM00382">
    <property type="entry name" value="AAA"/>
    <property type="match status" value="1"/>
</dbReference>
<dbReference type="Pfam" id="PF09383">
    <property type="entry name" value="NIL"/>
    <property type="match status" value="1"/>
</dbReference>
<dbReference type="GO" id="GO:0005524">
    <property type="term" value="F:ATP binding"/>
    <property type="evidence" value="ECO:0007669"/>
    <property type="project" value="UniProtKB-KW"/>
</dbReference>
<dbReference type="GO" id="GO:0005886">
    <property type="term" value="C:plasma membrane"/>
    <property type="evidence" value="ECO:0007669"/>
    <property type="project" value="UniProtKB-SubCell"/>
</dbReference>
<comment type="subcellular location">
    <subcellularLocation>
        <location evidence="2">Cell inner membrane</location>
        <topology evidence="2">Peripheral membrane protein</topology>
    </subcellularLocation>
</comment>
<evidence type="ECO:0000256" key="5">
    <source>
        <dbReference type="ARBA" id="ARBA00022448"/>
    </source>
</evidence>
<reference evidence="13 14" key="1">
    <citation type="journal article" date="2017" name="Int. J. Syst. Evol. Microbiol.">
        <title>Rouxiella badensis sp. nov. and Rouxiella silvae sp. nov. isolated from peat bog soil in Germany and emendation of the genus description.</title>
        <authorList>
            <person name="Le Fleche-Mateos A."/>
            <person name="Kugler J.H."/>
            <person name="Hansen S.H."/>
            <person name="Syldatk C."/>
            <person name="Hausmann R."/>
            <person name="Lomprez F."/>
            <person name="Vandenbogaert M."/>
            <person name="Manuguerra J.C."/>
            <person name="Grimont P.A."/>
        </authorList>
    </citation>
    <scope>NUCLEOTIDE SEQUENCE [LARGE SCALE GENOMIC DNA]</scope>
    <source>
        <strain evidence="13 14">DSM 100043</strain>
    </source>
</reference>
<keyword evidence="5" id="KW-0813">Transport</keyword>
<comment type="similarity">
    <text evidence="3">Belongs to the ABC transporter superfamily.</text>
</comment>
<evidence type="ECO:0000256" key="10">
    <source>
        <dbReference type="ARBA" id="ARBA00022970"/>
    </source>
</evidence>
<evidence type="ECO:0000256" key="8">
    <source>
        <dbReference type="ARBA" id="ARBA00022840"/>
    </source>
</evidence>
<keyword evidence="11" id="KW-0472">Membrane</keyword>
<dbReference type="InterPro" id="IPR003439">
    <property type="entry name" value="ABC_transporter-like_ATP-bd"/>
</dbReference>
<dbReference type="SMART" id="SM00930">
    <property type="entry name" value="NIL"/>
    <property type="match status" value="1"/>
</dbReference>
<feature type="domain" description="ABC transporter" evidence="12">
    <location>
        <begin position="2"/>
        <end position="241"/>
    </location>
</feature>
<dbReference type="Gene3D" id="3.40.50.300">
    <property type="entry name" value="P-loop containing nucleotide triphosphate hydrolases"/>
    <property type="match status" value="1"/>
</dbReference>
<dbReference type="PANTHER" id="PTHR43166:SF30">
    <property type="entry name" value="METHIONINE IMPORT ATP-BINDING PROTEIN METN"/>
    <property type="match status" value="1"/>
</dbReference>
<evidence type="ECO:0000256" key="11">
    <source>
        <dbReference type="ARBA" id="ARBA00023136"/>
    </source>
</evidence>
<evidence type="ECO:0000256" key="4">
    <source>
        <dbReference type="ARBA" id="ARBA00020019"/>
    </source>
</evidence>
<keyword evidence="9" id="KW-1278">Translocase</keyword>
<dbReference type="GeneID" id="93566036"/>
<keyword evidence="7" id="KW-0547">Nucleotide-binding</keyword>
<dbReference type="EMBL" id="MRWE01000005">
    <property type="protein sequence ID" value="ORJ26637.1"/>
    <property type="molecule type" value="Genomic_DNA"/>
</dbReference>
<evidence type="ECO:0000256" key="3">
    <source>
        <dbReference type="ARBA" id="ARBA00005417"/>
    </source>
</evidence>
<dbReference type="GO" id="GO:0006865">
    <property type="term" value="P:amino acid transport"/>
    <property type="evidence" value="ECO:0007669"/>
    <property type="project" value="UniProtKB-KW"/>
</dbReference>
<evidence type="ECO:0000256" key="7">
    <source>
        <dbReference type="ARBA" id="ARBA00022741"/>
    </source>
</evidence>
<dbReference type="Proteomes" id="UP000192536">
    <property type="component" value="Unassembled WGS sequence"/>
</dbReference>
<dbReference type="PANTHER" id="PTHR43166">
    <property type="entry name" value="AMINO ACID IMPORT ATP-BINDING PROTEIN"/>
    <property type="match status" value="1"/>
</dbReference>
<dbReference type="SUPFAM" id="SSF55021">
    <property type="entry name" value="ACT-like"/>
    <property type="match status" value="1"/>
</dbReference>
<dbReference type="Gene3D" id="3.30.70.260">
    <property type="match status" value="1"/>
</dbReference>
<dbReference type="PROSITE" id="PS00211">
    <property type="entry name" value="ABC_TRANSPORTER_1"/>
    <property type="match status" value="1"/>
</dbReference>
<dbReference type="SUPFAM" id="SSF52540">
    <property type="entry name" value="P-loop containing nucleoside triphosphate hydrolases"/>
    <property type="match status" value="1"/>
</dbReference>
<name>A0A1X0WIM7_9GAMM</name>
<evidence type="ECO:0000256" key="9">
    <source>
        <dbReference type="ARBA" id="ARBA00022967"/>
    </source>
</evidence>
<sequence>MIELHDVDKVFQRKGITTRALNNINLRVERGDIFGIIGYSGAGKSTLVRLINALETPSAGEVVINGQAIGDFNSKQLREMKKDIGMIFQGFNLLESKTVWKNVAIPLILAGKSKAFIAERVKELLQLVGLGDRAGSYPGELSGGQKQRVGIARALATNPSILLCDEATSALDPQTTGQILMLLKRISHEFNVTLVLITHEMSVIQKICNKVAVMEQGRIVEQGNVIDVFGHPQHPTTLNFVRTLVRDSLPESIEPHSPANNRVRRFRLEFVAETAGQPVIYQMSKAFDLEFNILFASMSEIQDTVLGFMIIQLSGEAEVLRAGIAYLQQCGVRVEEVQ</sequence>
<evidence type="ECO:0000256" key="6">
    <source>
        <dbReference type="ARBA" id="ARBA00022475"/>
    </source>
</evidence>
<gene>
    <name evidence="13" type="ORF">BS640_04305</name>
</gene>
<dbReference type="STRING" id="1646377.BS640_04305"/>
<dbReference type="InterPro" id="IPR017871">
    <property type="entry name" value="ABC_transporter-like_CS"/>
</dbReference>
<proteinExistence type="inferred from homology"/>
<dbReference type="Pfam" id="PF00005">
    <property type="entry name" value="ABC_tran"/>
    <property type="match status" value="1"/>
</dbReference>
<dbReference type="InterPro" id="IPR050086">
    <property type="entry name" value="MetN_ABC_transporter-like"/>
</dbReference>
<evidence type="ECO:0000256" key="2">
    <source>
        <dbReference type="ARBA" id="ARBA00004417"/>
    </source>
</evidence>
<comment type="function">
    <text evidence="1">Part of the ABC transporter FtsEX involved in cellular division. Important for assembly or stability of the septal ring.</text>
</comment>
<evidence type="ECO:0000259" key="12">
    <source>
        <dbReference type="PROSITE" id="PS50893"/>
    </source>
</evidence>
<dbReference type="InterPro" id="IPR003593">
    <property type="entry name" value="AAA+_ATPase"/>
</dbReference>
<accession>A0A1X0WIM7</accession>
<comment type="caution">
    <text evidence="13">The sequence shown here is derived from an EMBL/GenBank/DDBJ whole genome shotgun (WGS) entry which is preliminary data.</text>
</comment>
<evidence type="ECO:0000313" key="13">
    <source>
        <dbReference type="EMBL" id="ORJ26637.1"/>
    </source>
</evidence>